<accession>A0A426Y7X2</accession>
<gene>
    <name evidence="2" type="ORF">B296_00032512</name>
</gene>
<organism evidence="2 3">
    <name type="scientific">Ensete ventricosum</name>
    <name type="common">Abyssinian banana</name>
    <name type="synonym">Musa ensete</name>
    <dbReference type="NCBI Taxonomy" id="4639"/>
    <lineage>
        <taxon>Eukaryota</taxon>
        <taxon>Viridiplantae</taxon>
        <taxon>Streptophyta</taxon>
        <taxon>Embryophyta</taxon>
        <taxon>Tracheophyta</taxon>
        <taxon>Spermatophyta</taxon>
        <taxon>Magnoliopsida</taxon>
        <taxon>Liliopsida</taxon>
        <taxon>Zingiberales</taxon>
        <taxon>Musaceae</taxon>
        <taxon>Ensete</taxon>
    </lineage>
</organism>
<proteinExistence type="predicted"/>
<dbReference type="Proteomes" id="UP000287651">
    <property type="component" value="Unassembled WGS sequence"/>
</dbReference>
<sequence length="98" mass="10946">MNRGIKHVFHFSSITPLILITVSEEKNLLSLQASLSDGGPAGKQEKKRLLDWKGASKVATKGGSCRWQRHQANCKGDDSEGKEKLMQVRTEQQRGINR</sequence>
<evidence type="ECO:0000313" key="3">
    <source>
        <dbReference type="Proteomes" id="UP000287651"/>
    </source>
</evidence>
<evidence type="ECO:0000256" key="1">
    <source>
        <dbReference type="SAM" id="MobiDB-lite"/>
    </source>
</evidence>
<dbReference type="AlphaFoldDB" id="A0A426Y7X2"/>
<protein>
    <submittedName>
        <fullName evidence="2">Uncharacterized protein</fullName>
    </submittedName>
</protein>
<evidence type="ECO:0000313" key="2">
    <source>
        <dbReference type="EMBL" id="RRT47817.1"/>
    </source>
</evidence>
<reference evidence="2 3" key="1">
    <citation type="journal article" date="2014" name="Agronomy (Basel)">
        <title>A Draft Genome Sequence for Ensete ventricosum, the Drought-Tolerant Tree Against Hunger.</title>
        <authorList>
            <person name="Harrison J."/>
            <person name="Moore K.A."/>
            <person name="Paszkiewicz K."/>
            <person name="Jones T."/>
            <person name="Grant M."/>
            <person name="Ambacheew D."/>
            <person name="Muzemil S."/>
            <person name="Studholme D.J."/>
        </authorList>
    </citation>
    <scope>NUCLEOTIDE SEQUENCE [LARGE SCALE GENOMIC DNA]</scope>
</reference>
<comment type="caution">
    <text evidence="2">The sequence shown here is derived from an EMBL/GenBank/DDBJ whole genome shotgun (WGS) entry which is preliminary data.</text>
</comment>
<feature type="region of interest" description="Disordered" evidence="1">
    <location>
        <begin position="62"/>
        <end position="98"/>
    </location>
</feature>
<name>A0A426Y7X2_ENSVE</name>
<feature type="compositionally biased region" description="Basic and acidic residues" evidence="1">
    <location>
        <begin position="75"/>
        <end position="86"/>
    </location>
</feature>
<feature type="compositionally biased region" description="Polar residues" evidence="1">
    <location>
        <begin position="89"/>
        <end position="98"/>
    </location>
</feature>
<dbReference type="EMBL" id="AMZH03014331">
    <property type="protein sequence ID" value="RRT47817.1"/>
    <property type="molecule type" value="Genomic_DNA"/>
</dbReference>